<proteinExistence type="predicted"/>
<evidence type="ECO:0000313" key="1">
    <source>
        <dbReference type="EMBL" id="RBO83967.1"/>
    </source>
</evidence>
<dbReference type="OrthoDB" id="6400268at2"/>
<organism evidence="1 2">
    <name type="scientific">Marinomonas aquiplantarum</name>
    <dbReference type="NCBI Taxonomy" id="491951"/>
    <lineage>
        <taxon>Bacteria</taxon>
        <taxon>Pseudomonadati</taxon>
        <taxon>Pseudomonadota</taxon>
        <taxon>Gammaproteobacteria</taxon>
        <taxon>Oceanospirillales</taxon>
        <taxon>Oceanospirillaceae</taxon>
        <taxon>Marinomonas</taxon>
    </lineage>
</organism>
<protein>
    <submittedName>
        <fullName evidence="1">Uncharacterized protein</fullName>
    </submittedName>
</protein>
<sequence length="188" mass="21599">MSELSFKPNCDDVVSPDFRPYMIETAADYFFVAQNHARVKGFIQTSLSALSLEIMLKSFNAEVSTNAGKINETYKPNKRVKDLKGKAHDLVCLYELIDPVFQSYLFSHSDIDTLTEHRSVFTSERYGYEHEAQGVHTDRLVKLAGTTLCKIIFLYKKFGCKDPFIAHFDVNETYFNYVQHILIFQPSS</sequence>
<dbReference type="AlphaFoldDB" id="A0A366D1L3"/>
<dbReference type="RefSeq" id="WP_147084181.1">
    <property type="nucleotide sequence ID" value="NZ_QNRF01000003.1"/>
</dbReference>
<keyword evidence="2" id="KW-1185">Reference proteome</keyword>
<comment type="caution">
    <text evidence="1">The sequence shown here is derived from an EMBL/GenBank/DDBJ whole genome shotgun (WGS) entry which is preliminary data.</text>
</comment>
<name>A0A366D1L3_9GAMM</name>
<dbReference type="Proteomes" id="UP000252086">
    <property type="component" value="Unassembled WGS sequence"/>
</dbReference>
<accession>A0A366D1L3</accession>
<reference evidence="1 2" key="1">
    <citation type="submission" date="2018-06" db="EMBL/GenBank/DDBJ databases">
        <title>Genomic Encyclopedia of Type Strains, Phase III (KMG-III): the genomes of soil and plant-associated and newly described type strains.</title>
        <authorList>
            <person name="Whitman W."/>
        </authorList>
    </citation>
    <scope>NUCLEOTIDE SEQUENCE [LARGE SCALE GENOMIC DNA]</scope>
    <source>
        <strain evidence="1 2">CECT 7732</strain>
    </source>
</reference>
<evidence type="ECO:0000313" key="2">
    <source>
        <dbReference type="Proteomes" id="UP000252086"/>
    </source>
</evidence>
<dbReference type="EMBL" id="QNRF01000003">
    <property type="protein sequence ID" value="RBO83967.1"/>
    <property type="molecule type" value="Genomic_DNA"/>
</dbReference>
<gene>
    <name evidence="1" type="ORF">DFP76_103241</name>
</gene>